<gene>
    <name evidence="1" type="primary">AlNc14C292G10250</name>
    <name evidence="1" type="ORF">ALNC14_114880</name>
</gene>
<reference evidence="1" key="2">
    <citation type="submission" date="2011-02" db="EMBL/GenBank/DDBJ databases">
        <authorList>
            <person name="MacLean D."/>
        </authorList>
    </citation>
    <scope>NUCLEOTIDE SEQUENCE</scope>
</reference>
<sequence length="62" mass="7160">MMGQTRSVGGRGGEQAIIHYQTPLAKSSKTAPACRYCRRHSVWISWKCTSAWRMERTWTNPF</sequence>
<accession>F0WVA5</accession>
<dbReference type="HOGENOM" id="CLU_2908748_0_0_1"/>
<protein>
    <submittedName>
        <fullName evidence="1">AlNc14C292G10250 protein</fullName>
    </submittedName>
</protein>
<name>F0WVA5_9STRA</name>
<reference evidence="1" key="1">
    <citation type="journal article" date="2011" name="PLoS Biol.">
        <title>Gene gain and loss during evolution of obligate parasitism in the white rust pathogen of Arabidopsis thaliana.</title>
        <authorList>
            <person name="Kemen E."/>
            <person name="Gardiner A."/>
            <person name="Schultz-Larsen T."/>
            <person name="Kemen A.C."/>
            <person name="Balmuth A.L."/>
            <person name="Robert-Seilaniantz A."/>
            <person name="Bailey K."/>
            <person name="Holub E."/>
            <person name="Studholme D.J."/>
            <person name="Maclean D."/>
            <person name="Jones J.D."/>
        </authorList>
    </citation>
    <scope>NUCLEOTIDE SEQUENCE</scope>
</reference>
<proteinExistence type="predicted"/>
<evidence type="ECO:0000313" key="1">
    <source>
        <dbReference type="EMBL" id="CCA25344.1"/>
    </source>
</evidence>
<dbReference type="EMBL" id="FR824337">
    <property type="protein sequence ID" value="CCA25344.1"/>
    <property type="molecule type" value="Genomic_DNA"/>
</dbReference>
<dbReference type="AlphaFoldDB" id="F0WVA5"/>
<organism evidence="1">
    <name type="scientific">Albugo laibachii Nc14</name>
    <dbReference type="NCBI Taxonomy" id="890382"/>
    <lineage>
        <taxon>Eukaryota</taxon>
        <taxon>Sar</taxon>
        <taxon>Stramenopiles</taxon>
        <taxon>Oomycota</taxon>
        <taxon>Peronosporomycetes</taxon>
        <taxon>Albuginales</taxon>
        <taxon>Albuginaceae</taxon>
        <taxon>Albugo</taxon>
    </lineage>
</organism>